<dbReference type="OrthoDB" id="328514at2157"/>
<evidence type="ECO:0000313" key="1">
    <source>
        <dbReference type="EMBL" id="QUO49104.1"/>
    </source>
</evidence>
<dbReference type="KEGG" id="hss:J7656_07165"/>
<proteinExistence type="predicted"/>
<keyword evidence="2" id="KW-1185">Reference proteome</keyword>
<organism evidence="1 2">
    <name type="scientific">Halorubrum ruber</name>
    <dbReference type="NCBI Taxonomy" id="2982524"/>
    <lineage>
        <taxon>Archaea</taxon>
        <taxon>Methanobacteriati</taxon>
        <taxon>Methanobacteriota</taxon>
        <taxon>Stenosarchaea group</taxon>
        <taxon>Halobacteria</taxon>
        <taxon>Halobacteriales</taxon>
        <taxon>Haloferacaceae</taxon>
        <taxon>Halorubrum</taxon>
    </lineage>
</organism>
<accession>A0A8T8LQR6</accession>
<dbReference type="RefSeq" id="WP_017344619.1">
    <property type="nucleotide sequence ID" value="NZ_CP073695.1"/>
</dbReference>
<name>A0A8T8LQR6_9EURY</name>
<dbReference type="EMBL" id="CP073695">
    <property type="protein sequence ID" value="QUO49104.1"/>
    <property type="molecule type" value="Genomic_DNA"/>
</dbReference>
<gene>
    <name evidence="1" type="ORF">J7656_07165</name>
</gene>
<dbReference type="Proteomes" id="UP000679341">
    <property type="component" value="Chromosome"/>
</dbReference>
<protein>
    <submittedName>
        <fullName evidence="1">Uncharacterized protein</fullName>
    </submittedName>
</protein>
<reference evidence="1 2" key="1">
    <citation type="submission" date="2021-03" db="EMBL/GenBank/DDBJ databases">
        <title>Halorubrum sodomense MBLA0099, Whole genome shotgun sequencing.</title>
        <authorList>
            <person name="Seo M.-J."/>
            <person name="Cho E.-S."/>
            <person name="Hwang C.Y."/>
        </authorList>
    </citation>
    <scope>NUCLEOTIDE SEQUENCE [LARGE SCALE GENOMIC DNA]</scope>
    <source>
        <strain evidence="1 2">MBLA0099</strain>
    </source>
</reference>
<dbReference type="GeneID" id="64827307"/>
<dbReference type="AlphaFoldDB" id="A0A8T8LQR6"/>
<evidence type="ECO:0000313" key="2">
    <source>
        <dbReference type="Proteomes" id="UP000679341"/>
    </source>
</evidence>
<sequence>MTGIVEFGTRADANVVRNDYADHLTGRFDRRFTKFNFADTATTRLFTTPADERV</sequence>